<reference evidence="9" key="1">
    <citation type="submission" date="2020-08" db="EMBL/GenBank/DDBJ databases">
        <title>Genome public.</title>
        <authorList>
            <person name="Liu C."/>
            <person name="Sun Q."/>
        </authorList>
    </citation>
    <scope>NUCLEOTIDE SEQUENCE</scope>
    <source>
        <strain evidence="9">NSJ-54</strain>
    </source>
</reference>
<dbReference type="EC" id="5.4.99.12" evidence="4"/>
<keyword evidence="10" id="KW-1185">Reference proteome</keyword>
<evidence type="ECO:0000256" key="5">
    <source>
        <dbReference type="PIRSR" id="PIRSR001430-1"/>
    </source>
</evidence>
<comment type="caution">
    <text evidence="9">The sequence shown here is derived from an EMBL/GenBank/DDBJ whole genome shotgun (WGS) entry which is preliminary data.</text>
</comment>
<dbReference type="InterPro" id="IPR020097">
    <property type="entry name" value="PsdUridine_synth_TruA_a/b_dom"/>
</dbReference>
<dbReference type="InterPro" id="IPR020103">
    <property type="entry name" value="PsdUridine_synth_cat_dom_sf"/>
</dbReference>
<comment type="function">
    <text evidence="4">Formation of pseudouridine at positions 38, 39 and 40 in the anticodon stem and loop of transfer RNAs.</text>
</comment>
<dbReference type="PANTHER" id="PTHR11142">
    <property type="entry name" value="PSEUDOURIDYLATE SYNTHASE"/>
    <property type="match status" value="1"/>
</dbReference>
<protein>
    <recommendedName>
        <fullName evidence="4">tRNA pseudouridine synthase A</fullName>
        <ecNumber evidence="4">5.4.99.12</ecNumber>
    </recommendedName>
    <alternativeName>
        <fullName evidence="4">tRNA pseudouridine(38-40) synthase</fullName>
    </alternativeName>
    <alternativeName>
        <fullName evidence="4">tRNA pseudouridylate synthase I</fullName>
    </alternativeName>
    <alternativeName>
        <fullName evidence="4">tRNA-uridine isomerase I</fullName>
    </alternativeName>
</protein>
<dbReference type="Proteomes" id="UP000660861">
    <property type="component" value="Unassembled WGS sequence"/>
</dbReference>
<evidence type="ECO:0000256" key="1">
    <source>
        <dbReference type="ARBA" id="ARBA00009375"/>
    </source>
</evidence>
<dbReference type="GO" id="GO:0031119">
    <property type="term" value="P:tRNA pseudouridine synthesis"/>
    <property type="evidence" value="ECO:0007669"/>
    <property type="project" value="UniProtKB-UniRule"/>
</dbReference>
<dbReference type="InterPro" id="IPR020095">
    <property type="entry name" value="PsdUridine_synth_TruA_C"/>
</dbReference>
<sequence length="253" mass="27723">MRNLRITLAFRGCAYHGTQVQKNALTVTEVFQDALEKVLGVREDIKNCSRLDAGVHANQFDLNIKTQSAIPCDGLLRGLNACLTGDMAVLAVREVPEDFHARYSCLGKEYLYKVHNAPIRDPFGAGLVCEYPFPLDEGTLHRAAQAFVGRHDFAAFCSAGSSVEDTVRTIHSFSVCREGEMVLFTVAGDGFLYNMVRILVGTLLDVAAGKIPVEALPEIIASRDRVRAGKTAPACGLYLNRVFYQLPLEDDAP</sequence>
<dbReference type="GO" id="GO:0160147">
    <property type="term" value="F:tRNA pseudouridine(38-40) synthase activity"/>
    <property type="evidence" value="ECO:0007669"/>
    <property type="project" value="UniProtKB-EC"/>
</dbReference>
<comment type="similarity">
    <text evidence="1 4 7">Belongs to the tRNA pseudouridine synthase TruA family.</text>
</comment>
<evidence type="ECO:0000256" key="6">
    <source>
        <dbReference type="PIRSR" id="PIRSR001430-2"/>
    </source>
</evidence>
<keyword evidence="3 4" id="KW-0413">Isomerase</keyword>
<evidence type="ECO:0000259" key="8">
    <source>
        <dbReference type="Pfam" id="PF01416"/>
    </source>
</evidence>
<dbReference type="Pfam" id="PF01416">
    <property type="entry name" value="PseudoU_synth_1"/>
    <property type="match status" value="1"/>
</dbReference>
<organism evidence="9 10">
    <name type="scientific">Zongyangia hominis</name>
    <dbReference type="NCBI Taxonomy" id="2763677"/>
    <lineage>
        <taxon>Bacteria</taxon>
        <taxon>Bacillati</taxon>
        <taxon>Bacillota</taxon>
        <taxon>Clostridia</taxon>
        <taxon>Eubacteriales</taxon>
        <taxon>Oscillospiraceae</taxon>
        <taxon>Zongyangia</taxon>
    </lineage>
</organism>
<dbReference type="NCBIfam" id="TIGR00071">
    <property type="entry name" value="hisT_truA"/>
    <property type="match status" value="1"/>
</dbReference>
<dbReference type="AlphaFoldDB" id="A0A926E7F2"/>
<proteinExistence type="inferred from homology"/>
<evidence type="ECO:0000256" key="4">
    <source>
        <dbReference type="HAMAP-Rule" id="MF_00171"/>
    </source>
</evidence>
<accession>A0A926E7F2</accession>
<dbReference type="PANTHER" id="PTHR11142:SF0">
    <property type="entry name" value="TRNA PSEUDOURIDINE SYNTHASE-LIKE 1"/>
    <property type="match status" value="1"/>
</dbReference>
<dbReference type="InterPro" id="IPR020094">
    <property type="entry name" value="TruA/RsuA/RluB/E/F_N"/>
</dbReference>
<comment type="caution">
    <text evidence="4">Lacks conserved residue(s) required for the propagation of feature annotation.</text>
</comment>
<dbReference type="GO" id="GO:0003723">
    <property type="term" value="F:RNA binding"/>
    <property type="evidence" value="ECO:0007669"/>
    <property type="project" value="InterPro"/>
</dbReference>
<dbReference type="Gene3D" id="3.30.70.660">
    <property type="entry name" value="Pseudouridine synthase I, catalytic domain, C-terminal subdomain"/>
    <property type="match status" value="1"/>
</dbReference>
<evidence type="ECO:0000313" key="9">
    <source>
        <dbReference type="EMBL" id="MBC8569225.1"/>
    </source>
</evidence>
<comment type="subunit">
    <text evidence="4">Homodimer.</text>
</comment>
<dbReference type="HAMAP" id="MF_00171">
    <property type="entry name" value="TruA"/>
    <property type="match status" value="1"/>
</dbReference>
<feature type="active site" description="Nucleophile" evidence="4 5">
    <location>
        <position position="52"/>
    </location>
</feature>
<evidence type="ECO:0000256" key="3">
    <source>
        <dbReference type="ARBA" id="ARBA00023235"/>
    </source>
</evidence>
<dbReference type="InterPro" id="IPR001406">
    <property type="entry name" value="PsdUridine_synth_TruA"/>
</dbReference>
<evidence type="ECO:0000313" key="10">
    <source>
        <dbReference type="Proteomes" id="UP000660861"/>
    </source>
</evidence>
<gene>
    <name evidence="4 9" type="primary">truA</name>
    <name evidence="9" type="ORF">H8709_00055</name>
</gene>
<name>A0A926E7F2_9FIRM</name>
<dbReference type="RefSeq" id="WP_262396335.1">
    <property type="nucleotide sequence ID" value="NZ_JACRTC010000001.1"/>
</dbReference>
<evidence type="ECO:0000256" key="7">
    <source>
        <dbReference type="RuleBase" id="RU003792"/>
    </source>
</evidence>
<feature type="domain" description="Pseudouridine synthase I TruA alpha/beta" evidence="8">
    <location>
        <begin position="143"/>
        <end position="244"/>
    </location>
</feature>
<dbReference type="PIRSF" id="PIRSF001430">
    <property type="entry name" value="tRNA_psdUrid_synth"/>
    <property type="match status" value="1"/>
</dbReference>
<dbReference type="Gene3D" id="3.30.70.580">
    <property type="entry name" value="Pseudouridine synthase I, catalytic domain, N-terminal subdomain"/>
    <property type="match status" value="1"/>
</dbReference>
<evidence type="ECO:0000256" key="2">
    <source>
        <dbReference type="ARBA" id="ARBA00022694"/>
    </source>
</evidence>
<keyword evidence="2 4" id="KW-0819">tRNA processing</keyword>
<comment type="catalytic activity">
    <reaction evidence="4 7">
        <text>uridine(38/39/40) in tRNA = pseudouridine(38/39/40) in tRNA</text>
        <dbReference type="Rhea" id="RHEA:22376"/>
        <dbReference type="Rhea" id="RHEA-COMP:10085"/>
        <dbReference type="Rhea" id="RHEA-COMP:10087"/>
        <dbReference type="ChEBI" id="CHEBI:65314"/>
        <dbReference type="ChEBI" id="CHEBI:65315"/>
        <dbReference type="EC" id="5.4.99.12"/>
    </reaction>
</comment>
<dbReference type="SUPFAM" id="SSF55120">
    <property type="entry name" value="Pseudouridine synthase"/>
    <property type="match status" value="1"/>
</dbReference>
<dbReference type="CDD" id="cd02570">
    <property type="entry name" value="PseudoU_synth_EcTruA"/>
    <property type="match status" value="1"/>
</dbReference>
<feature type="binding site" evidence="4 6">
    <location>
        <position position="110"/>
    </location>
    <ligand>
        <name>substrate</name>
    </ligand>
</feature>
<dbReference type="EMBL" id="JACRTC010000001">
    <property type="protein sequence ID" value="MBC8569225.1"/>
    <property type="molecule type" value="Genomic_DNA"/>
</dbReference>